<accession>A0A1L7CFR4</accession>
<dbReference type="AlphaFoldDB" id="A0A1L7CFR4"/>
<dbReference type="EMBL" id="CP009245">
    <property type="protein sequence ID" value="APT84665.1"/>
    <property type="molecule type" value="Genomic_DNA"/>
</dbReference>
<proteinExistence type="predicted"/>
<protein>
    <submittedName>
        <fullName evidence="1">DoxX family protein</fullName>
    </submittedName>
</protein>
<reference evidence="1 2" key="1">
    <citation type="submission" date="2014-08" db="EMBL/GenBank/DDBJ databases">
        <title>Complete genome sequence of Corynebacterium aquilae S-613T(T) (=DSM 44791(T)), isolated from the choana of a healthy golden eagle.</title>
        <authorList>
            <person name="Ruckert C."/>
            <person name="Albersmeier A."/>
            <person name="Winkler A."/>
            <person name="Kalinowski J."/>
        </authorList>
    </citation>
    <scope>NUCLEOTIDE SEQUENCE [LARGE SCALE GENOMIC DNA]</scope>
    <source>
        <strain evidence="1 2">S-613</strain>
    </source>
</reference>
<sequence>MLRKLARPMLASVYIADGVGMVTKPEAHAEGVEAVVNRLKTVLPPQYRRALPNDNELIARGIGATKASAASLLALGKAPRTAAATLALLEVPTIIARNAFWETQEPHVKKQRQTGFLTSVGLLGGLFITSADTAGKPGVAWRANRAAKDANKAIQRALPTKSETEKFTDAAGEQATALAESTKGFFKDATDKVAEYVDIASDYIDDNKDDWLARAQDNADAAKTKAVKIAAAAQQRADEAQSSYSKNAKKYQKRADKAVAKAQKKLKKKFDI</sequence>
<dbReference type="RefSeq" id="WP_075728440.1">
    <property type="nucleotide sequence ID" value="NZ_CP009245.1"/>
</dbReference>
<gene>
    <name evidence="1" type="ORF">CAQU_05820</name>
</gene>
<keyword evidence="2" id="KW-1185">Reference proteome</keyword>
<dbReference type="KEGG" id="caqu:CAQU_05820"/>
<name>A0A1L7CFR4_9CORY</name>
<organism evidence="1 2">
    <name type="scientific">Corynebacterium aquilae DSM 44791</name>
    <dbReference type="NCBI Taxonomy" id="1431546"/>
    <lineage>
        <taxon>Bacteria</taxon>
        <taxon>Bacillati</taxon>
        <taxon>Actinomycetota</taxon>
        <taxon>Actinomycetes</taxon>
        <taxon>Mycobacteriales</taxon>
        <taxon>Corynebacteriaceae</taxon>
        <taxon>Corynebacterium</taxon>
    </lineage>
</organism>
<evidence type="ECO:0000313" key="1">
    <source>
        <dbReference type="EMBL" id="APT84665.1"/>
    </source>
</evidence>
<dbReference type="Proteomes" id="UP000185478">
    <property type="component" value="Chromosome"/>
</dbReference>
<dbReference type="OrthoDB" id="329282at2"/>
<dbReference type="STRING" id="1431546.CAQU_05820"/>
<evidence type="ECO:0000313" key="2">
    <source>
        <dbReference type="Proteomes" id="UP000185478"/>
    </source>
</evidence>